<keyword evidence="2" id="KW-0418">Kinase</keyword>
<dbReference type="SUPFAM" id="SSF55781">
    <property type="entry name" value="GAF domain-like"/>
    <property type="match status" value="1"/>
</dbReference>
<dbReference type="SMART" id="SM01012">
    <property type="entry name" value="ANTAR"/>
    <property type="match status" value="1"/>
</dbReference>
<keyword evidence="8" id="KW-1185">Reference proteome</keyword>
<comment type="caution">
    <text evidence="7">The sequence shown here is derived from an EMBL/GenBank/DDBJ whole genome shotgun (WGS) entry which is preliminary data.</text>
</comment>
<evidence type="ECO:0000313" key="7">
    <source>
        <dbReference type="EMBL" id="MFC3688825.1"/>
    </source>
</evidence>
<keyword evidence="4" id="KW-0804">Transcription</keyword>
<dbReference type="Proteomes" id="UP001595685">
    <property type="component" value="Unassembled WGS sequence"/>
</dbReference>
<proteinExistence type="predicted"/>
<keyword evidence="1" id="KW-0808">Transferase</keyword>
<dbReference type="InterPro" id="IPR036388">
    <property type="entry name" value="WH-like_DNA-bd_sf"/>
</dbReference>
<evidence type="ECO:0000256" key="5">
    <source>
        <dbReference type="SAM" id="MobiDB-lite"/>
    </source>
</evidence>
<dbReference type="PROSITE" id="PS50921">
    <property type="entry name" value="ANTAR"/>
    <property type="match status" value="1"/>
</dbReference>
<evidence type="ECO:0000256" key="1">
    <source>
        <dbReference type="ARBA" id="ARBA00022679"/>
    </source>
</evidence>
<sequence length="342" mass="36597">MGLEHRGRPSVADTGGSDGRDELAAQFSSFARTVQQRQDPHETLVEIVRAAVQLVPGCDEGSISVVLGRRRVFSDAASGELPRVVDALQEGLGEGPCLDSAYQHTTVRVPDMAREQRWPRFSTAAAEAGALGMMSFQLYVDGDDLGALNLFSRRAGAFTDESEHVGLMFAAHAGVAYAAARQRASLRREVETRHVIGQAQGILMERHRVTSEQAFAMLVRVSQHRNEKLRGVAQRLADSGHIDDVALPRARTSGPLPPRPPARMLGAMDMATWWAQLQPGSRDWLAAHAGEVLVPAVAEDVARVGGTSPTSDGSPVEDGPDGLCLTDAAVDWVVAVADGESP</sequence>
<dbReference type="Pfam" id="PF13185">
    <property type="entry name" value="GAF_2"/>
    <property type="match status" value="1"/>
</dbReference>
<keyword evidence="3" id="KW-0805">Transcription regulation</keyword>
<evidence type="ECO:0000313" key="8">
    <source>
        <dbReference type="Proteomes" id="UP001595685"/>
    </source>
</evidence>
<feature type="domain" description="ANTAR" evidence="6">
    <location>
        <begin position="176"/>
        <end position="237"/>
    </location>
</feature>
<organism evidence="7 8">
    <name type="scientific">Aquipuribacter hungaricus</name>
    <dbReference type="NCBI Taxonomy" id="545624"/>
    <lineage>
        <taxon>Bacteria</taxon>
        <taxon>Bacillati</taxon>
        <taxon>Actinomycetota</taxon>
        <taxon>Actinomycetes</taxon>
        <taxon>Micrococcales</taxon>
        <taxon>Intrasporangiaceae</taxon>
        <taxon>Aquipuribacter</taxon>
    </lineage>
</organism>
<dbReference type="InterPro" id="IPR011006">
    <property type="entry name" value="CheY-like_superfamily"/>
</dbReference>
<dbReference type="InterPro" id="IPR003018">
    <property type="entry name" value="GAF"/>
</dbReference>
<evidence type="ECO:0000256" key="2">
    <source>
        <dbReference type="ARBA" id="ARBA00022777"/>
    </source>
</evidence>
<evidence type="ECO:0000256" key="3">
    <source>
        <dbReference type="ARBA" id="ARBA00023015"/>
    </source>
</evidence>
<feature type="region of interest" description="Disordered" evidence="5">
    <location>
        <begin position="1"/>
        <end position="20"/>
    </location>
</feature>
<name>A0ABV7WH75_9MICO</name>
<dbReference type="Gene3D" id="3.30.450.40">
    <property type="match status" value="1"/>
</dbReference>
<dbReference type="InterPro" id="IPR029016">
    <property type="entry name" value="GAF-like_dom_sf"/>
</dbReference>
<dbReference type="Pfam" id="PF03861">
    <property type="entry name" value="ANTAR"/>
    <property type="match status" value="1"/>
</dbReference>
<dbReference type="SMART" id="SM00065">
    <property type="entry name" value="GAF"/>
    <property type="match status" value="1"/>
</dbReference>
<protein>
    <submittedName>
        <fullName evidence="7">GAF and ANTAR domain-containing protein</fullName>
    </submittedName>
</protein>
<gene>
    <name evidence="7" type="ORF">ACFOLH_10775</name>
</gene>
<dbReference type="SUPFAM" id="SSF52172">
    <property type="entry name" value="CheY-like"/>
    <property type="match status" value="1"/>
</dbReference>
<dbReference type="EMBL" id="JBHRWW010000006">
    <property type="protein sequence ID" value="MFC3688825.1"/>
    <property type="molecule type" value="Genomic_DNA"/>
</dbReference>
<dbReference type="RefSeq" id="WP_340287954.1">
    <property type="nucleotide sequence ID" value="NZ_JBBEOI010000001.1"/>
</dbReference>
<reference evidence="8" key="1">
    <citation type="journal article" date="2019" name="Int. J. Syst. Evol. Microbiol.">
        <title>The Global Catalogue of Microorganisms (GCM) 10K type strain sequencing project: providing services to taxonomists for standard genome sequencing and annotation.</title>
        <authorList>
            <consortium name="The Broad Institute Genomics Platform"/>
            <consortium name="The Broad Institute Genome Sequencing Center for Infectious Disease"/>
            <person name="Wu L."/>
            <person name="Ma J."/>
        </authorList>
    </citation>
    <scope>NUCLEOTIDE SEQUENCE [LARGE SCALE GENOMIC DNA]</scope>
    <source>
        <strain evidence="8">NCAIM B.02333</strain>
    </source>
</reference>
<evidence type="ECO:0000259" key="6">
    <source>
        <dbReference type="PROSITE" id="PS50921"/>
    </source>
</evidence>
<dbReference type="InterPro" id="IPR005561">
    <property type="entry name" value="ANTAR"/>
</dbReference>
<accession>A0ABV7WH75</accession>
<evidence type="ECO:0000256" key="4">
    <source>
        <dbReference type="ARBA" id="ARBA00023163"/>
    </source>
</evidence>
<dbReference type="Gene3D" id="1.10.10.10">
    <property type="entry name" value="Winged helix-like DNA-binding domain superfamily/Winged helix DNA-binding domain"/>
    <property type="match status" value="1"/>
</dbReference>